<dbReference type="Gene3D" id="2.130.10.10">
    <property type="entry name" value="YVTN repeat-like/Quinoprotein amine dehydrogenase"/>
    <property type="match status" value="1"/>
</dbReference>
<dbReference type="Pfam" id="PF08581">
    <property type="entry name" value="Tup_N"/>
    <property type="match status" value="1"/>
</dbReference>
<dbReference type="InterPro" id="IPR013890">
    <property type="entry name" value="Tscrpt_rep_Tup1_N"/>
</dbReference>
<keyword evidence="7" id="KW-0539">Nucleus</keyword>
<dbReference type="PROSITE" id="PS00678">
    <property type="entry name" value="WD_REPEATS_1"/>
    <property type="match status" value="5"/>
</dbReference>
<dbReference type="PROSITE" id="PS50082">
    <property type="entry name" value="WD_REPEATS_2"/>
    <property type="match status" value="6"/>
</dbReference>
<evidence type="ECO:0000256" key="3">
    <source>
        <dbReference type="ARBA" id="ARBA00022574"/>
    </source>
</evidence>
<dbReference type="Pfam" id="PF00400">
    <property type="entry name" value="WD40"/>
    <property type="match status" value="7"/>
</dbReference>
<comment type="caution">
    <text evidence="12">The sequence shown here is derived from an EMBL/GenBank/DDBJ whole genome shotgun (WGS) entry which is preliminary data.</text>
</comment>
<evidence type="ECO:0000259" key="11">
    <source>
        <dbReference type="Pfam" id="PF08581"/>
    </source>
</evidence>
<dbReference type="Proteomes" id="UP000284842">
    <property type="component" value="Unassembled WGS sequence"/>
</dbReference>
<sequence>MQPIRGNTLPLSSGPVPGGGHLVGAGAPIVGGGGTSNAGLGSSASGGTITGTGSRSNNGVAFSISEALDVIRREYDSVAGQVVGMQTERLELEAKLESQLVELNAVRRALFDLESQHTRTKQQYEDELLRLRSELNSIRHGHLEGPPMGSGAVTVAGRSNSSGPAAVGNGLSPATSTSIGAPAAMRPSPDQHHHSNYGVQPMPRDRKPSDRDHDMDWERERERTREPQRERERGRERERADSGVGGGLRLAPLKDETLDERDASRLADNRDPKRHKARRDNQGSGTTPEYLPSTTSFLNTAARRPILPMALSSSSSTTMEEFSFHTVSPESRKEGLDWCAVYNPKTRKALDVSLVHTFPHTTVVCCVQFSADGKFLATGCNRTAQIFDVHTGEKVCVVADETASAVGDLYIRSVRFSPDGKFLATGAEDRKIRIWEIATRRIRHVFAGHEQEIYSLDFSPDGRYIVSGSGDRTMRIWDLTDPAAHRTITIADSDAGAKPLAPNDAGVTSVAISPDGRWVAAGSLDYIIRIWDLRTGELVERLKGHEDSVYSVAFTPDGMGLLSGSLDKAVKFWDIAHVINGEGEGVASTNTEVKSFVGHKDFVLSVAVSNDGRWVISGSKDRTVHVWDARTAMVQFMLQGHKNSVISIDINPHGNTFATGSGDHSARIWSIAPI</sequence>
<protein>
    <recommendedName>
        <fullName evidence="11">Transcriptional repressor Tup1 N-terminal domain-containing protein</fullName>
    </recommendedName>
</protein>
<feature type="compositionally biased region" description="Polar residues" evidence="10">
    <location>
        <begin position="282"/>
        <end position="293"/>
    </location>
</feature>
<evidence type="ECO:0000256" key="7">
    <source>
        <dbReference type="ARBA" id="ARBA00023242"/>
    </source>
</evidence>
<feature type="compositionally biased region" description="Basic and acidic residues" evidence="10">
    <location>
        <begin position="252"/>
        <end position="271"/>
    </location>
</feature>
<dbReference type="PANTHER" id="PTHR19848:SF8">
    <property type="entry name" value="F-BOX AND WD REPEAT DOMAIN CONTAINING 7"/>
    <property type="match status" value="1"/>
</dbReference>
<dbReference type="SMART" id="SM00320">
    <property type="entry name" value="WD40"/>
    <property type="match status" value="7"/>
</dbReference>
<evidence type="ECO:0000256" key="9">
    <source>
        <dbReference type="PROSITE-ProRule" id="PRU00221"/>
    </source>
</evidence>
<name>A0A409W9T8_9AGAR</name>
<feature type="repeat" description="WD" evidence="9">
    <location>
        <begin position="411"/>
        <end position="445"/>
    </location>
</feature>
<feature type="repeat" description="WD" evidence="9">
    <location>
        <begin position="638"/>
        <end position="674"/>
    </location>
</feature>
<dbReference type="PANTHER" id="PTHR19848">
    <property type="entry name" value="WD40 REPEAT PROTEIN"/>
    <property type="match status" value="1"/>
</dbReference>
<dbReference type="FunFam" id="2.130.10.10:FF:000503">
    <property type="entry name" value="Glucose repression regulatory protein TUP1"/>
    <property type="match status" value="1"/>
</dbReference>
<keyword evidence="4" id="KW-0677">Repeat</keyword>
<dbReference type="InterPro" id="IPR001680">
    <property type="entry name" value="WD40_rpt"/>
</dbReference>
<dbReference type="AlphaFoldDB" id="A0A409W9T8"/>
<dbReference type="Gene3D" id="1.20.5.340">
    <property type="match status" value="1"/>
</dbReference>
<evidence type="ECO:0000313" key="12">
    <source>
        <dbReference type="EMBL" id="PPQ75265.1"/>
    </source>
</evidence>
<dbReference type="STRING" id="181874.A0A409W9T8"/>
<dbReference type="PRINTS" id="PR00320">
    <property type="entry name" value="GPROTEINBRPT"/>
</dbReference>
<feature type="domain" description="Transcriptional repressor Tup1 N-terminal" evidence="11">
    <location>
        <begin position="64"/>
        <end position="137"/>
    </location>
</feature>
<feature type="region of interest" description="Disordered" evidence="10">
    <location>
        <begin position="1"/>
        <end position="22"/>
    </location>
</feature>
<accession>A0A409W9T8</accession>
<dbReference type="OrthoDB" id="17410at2759"/>
<evidence type="ECO:0000256" key="1">
    <source>
        <dbReference type="ARBA" id="ARBA00004123"/>
    </source>
</evidence>
<evidence type="ECO:0000256" key="8">
    <source>
        <dbReference type="ARBA" id="ARBA00060760"/>
    </source>
</evidence>
<feature type="compositionally biased region" description="Basic and acidic residues" evidence="10">
    <location>
        <begin position="203"/>
        <end position="241"/>
    </location>
</feature>
<dbReference type="InterPro" id="IPR036322">
    <property type="entry name" value="WD40_repeat_dom_sf"/>
</dbReference>
<dbReference type="PROSITE" id="PS50294">
    <property type="entry name" value="WD_REPEATS_REGION"/>
    <property type="match status" value="6"/>
</dbReference>
<dbReference type="GO" id="GO:0005634">
    <property type="term" value="C:nucleus"/>
    <property type="evidence" value="ECO:0007669"/>
    <property type="project" value="UniProtKB-SubCell"/>
</dbReference>
<feature type="repeat" description="WD" evidence="9">
    <location>
        <begin position="446"/>
        <end position="487"/>
    </location>
</feature>
<dbReference type="EMBL" id="NHTK01005688">
    <property type="protein sequence ID" value="PPQ75265.1"/>
    <property type="molecule type" value="Genomic_DNA"/>
</dbReference>
<keyword evidence="6" id="KW-0804">Transcription</keyword>
<keyword evidence="5" id="KW-0805">Transcription regulation</keyword>
<keyword evidence="3 9" id="KW-0853">WD repeat</keyword>
<keyword evidence="13" id="KW-1185">Reference proteome</keyword>
<comment type="subcellular location">
    <subcellularLocation>
        <location evidence="1">Nucleus</location>
    </subcellularLocation>
</comment>
<dbReference type="SUPFAM" id="SSF50978">
    <property type="entry name" value="WD40 repeat-like"/>
    <property type="match status" value="1"/>
</dbReference>
<reference evidence="12 13" key="1">
    <citation type="journal article" date="2018" name="Evol. Lett.">
        <title>Horizontal gene cluster transfer increased hallucinogenic mushroom diversity.</title>
        <authorList>
            <person name="Reynolds H.T."/>
            <person name="Vijayakumar V."/>
            <person name="Gluck-Thaler E."/>
            <person name="Korotkin H.B."/>
            <person name="Matheny P.B."/>
            <person name="Slot J.C."/>
        </authorList>
    </citation>
    <scope>NUCLEOTIDE SEQUENCE [LARGE SCALE GENOMIC DNA]</scope>
    <source>
        <strain evidence="12 13">2629</strain>
    </source>
</reference>
<evidence type="ECO:0000256" key="6">
    <source>
        <dbReference type="ARBA" id="ARBA00023163"/>
    </source>
</evidence>
<evidence type="ECO:0000256" key="10">
    <source>
        <dbReference type="SAM" id="MobiDB-lite"/>
    </source>
</evidence>
<feature type="region of interest" description="Disordered" evidence="10">
    <location>
        <begin position="139"/>
        <end position="293"/>
    </location>
</feature>
<dbReference type="InterPro" id="IPR015943">
    <property type="entry name" value="WD40/YVTN_repeat-like_dom_sf"/>
</dbReference>
<dbReference type="InParanoid" id="A0A409W9T8"/>
<proteinExistence type="inferred from homology"/>
<organism evidence="12 13">
    <name type="scientific">Panaeolus cyanescens</name>
    <dbReference type="NCBI Taxonomy" id="181874"/>
    <lineage>
        <taxon>Eukaryota</taxon>
        <taxon>Fungi</taxon>
        <taxon>Dikarya</taxon>
        <taxon>Basidiomycota</taxon>
        <taxon>Agaricomycotina</taxon>
        <taxon>Agaricomycetes</taxon>
        <taxon>Agaricomycetidae</taxon>
        <taxon>Agaricales</taxon>
        <taxon>Agaricineae</taxon>
        <taxon>Galeropsidaceae</taxon>
        <taxon>Panaeolus</taxon>
    </lineage>
</organism>
<dbReference type="InterPro" id="IPR019775">
    <property type="entry name" value="WD40_repeat_CS"/>
</dbReference>
<keyword evidence="2" id="KW-0678">Repressor</keyword>
<gene>
    <name evidence="12" type="ORF">CVT24_007438</name>
</gene>
<feature type="repeat" description="WD" evidence="9">
    <location>
        <begin position="500"/>
        <end position="541"/>
    </location>
</feature>
<feature type="repeat" description="WD" evidence="9">
    <location>
        <begin position="542"/>
        <end position="575"/>
    </location>
</feature>
<dbReference type="InterPro" id="IPR020472">
    <property type="entry name" value="WD40_PAC1"/>
</dbReference>
<evidence type="ECO:0000256" key="4">
    <source>
        <dbReference type="ARBA" id="ARBA00022737"/>
    </source>
</evidence>
<evidence type="ECO:0000256" key="2">
    <source>
        <dbReference type="ARBA" id="ARBA00022491"/>
    </source>
</evidence>
<evidence type="ECO:0000256" key="5">
    <source>
        <dbReference type="ARBA" id="ARBA00023015"/>
    </source>
</evidence>
<comment type="similarity">
    <text evidence="8">Belongs to the WD repeat TUP1 family.</text>
</comment>
<dbReference type="CDD" id="cd00200">
    <property type="entry name" value="WD40"/>
    <property type="match status" value="1"/>
</dbReference>
<feature type="repeat" description="WD" evidence="9">
    <location>
        <begin position="596"/>
        <end position="631"/>
    </location>
</feature>
<evidence type="ECO:0000313" key="13">
    <source>
        <dbReference type="Proteomes" id="UP000284842"/>
    </source>
</evidence>